<feature type="region of interest" description="Disordered" evidence="1">
    <location>
        <begin position="729"/>
        <end position="785"/>
    </location>
</feature>
<dbReference type="EMBL" id="KZ824428">
    <property type="protein sequence ID" value="RAL03289.1"/>
    <property type="molecule type" value="Genomic_DNA"/>
</dbReference>
<dbReference type="InterPro" id="IPR053137">
    <property type="entry name" value="NLR-like"/>
</dbReference>
<dbReference type="VEuPathDB" id="FungiDB:BO80DRAFT_423220"/>
<feature type="domain" description="Nucleoside phosphorylase" evidence="2">
    <location>
        <begin position="67"/>
        <end position="364"/>
    </location>
</feature>
<protein>
    <submittedName>
        <fullName evidence="3">Purine and uridine phosphorylase</fullName>
    </submittedName>
</protein>
<feature type="compositionally biased region" description="Basic residues" evidence="1">
    <location>
        <begin position="1"/>
        <end position="10"/>
    </location>
</feature>
<keyword evidence="4" id="KW-1185">Reference proteome</keyword>
<evidence type="ECO:0000313" key="4">
    <source>
        <dbReference type="Proteomes" id="UP000249402"/>
    </source>
</evidence>
<sequence>MNPERLKRHAPCQSLDESWRKRQRISPPASPTLSPRCYNPFQAQPAALSQCLPRNNRKSLSHDDYTIGWICALEVELAAAEAMLDEIHPTLPRVGSDPNAYNLGRIGRHNIVITCLPTGGMGTNSAATAAANLLRSFPKVRFGLMVGIGGGVPGVPSDDPEEDIRLGDIVVSKPTDSLGGVIQYDFGKATMENELQRTGWLNAPPHELRTGVLKLQARHRREGSLTSHFLAEMLDRYPRMAKEFRHQGAEQDRLFHADYAHEENEKECTSCDPTQAVMRKQRENNDPVIHYGLIGSANRVVKSGTVRERLRQEMKILCVEMEAAGLMNNFPCLVVRGIADYADTHKNKRWQPYAAATAAAYTKELLQVIPAVDVECMTEAAKLPGILREEFDNVNAKLDSLIQVARRSSDNTDLAQQFRTESVSQMQRMEDKLEQLVDYMEESRSVPPPLKILFRKIRRSGDSRKESHRGDMGDPVAEIHNWQHIITPGTKIIMDITFRRGKTSQKHTCPWCHAVHSETVPQNKRVTCHNCRLDFNIEEANRVVELPDDDNHTIPKRSRDGQSTVFQGSRQETIPGKSYIYQGTPSLAGSSIMSTPSNAIAPTTDAESHGSSNAIACDNILSELFKGVDMTSFSNLMESCLHHPLSHTEPAPGPELAFNVQATNRYEAEDWPLGAPASESESTHSVSTTANALTSNTQLENAFASFNHNFFDVITDDVLNNILAEMSSSTAGPWSEDPFTDTASLSGASLPLDEKPVTYPGEVPSDVLTENEVHRSTQIRRGGPT</sequence>
<name>A0A395H6W1_9EURO</name>
<dbReference type="STRING" id="1448316.A0A395H6W1"/>
<proteinExistence type="predicted"/>
<reference evidence="3 4" key="1">
    <citation type="submission" date="2018-02" db="EMBL/GenBank/DDBJ databases">
        <title>The genomes of Aspergillus section Nigri reveals drivers in fungal speciation.</title>
        <authorList>
            <consortium name="DOE Joint Genome Institute"/>
            <person name="Vesth T.C."/>
            <person name="Nybo J."/>
            <person name="Theobald S."/>
            <person name="Brandl J."/>
            <person name="Frisvad J.C."/>
            <person name="Nielsen K.F."/>
            <person name="Lyhne E.K."/>
            <person name="Kogle M.E."/>
            <person name="Kuo A."/>
            <person name="Riley R."/>
            <person name="Clum A."/>
            <person name="Nolan M."/>
            <person name="Lipzen A."/>
            <person name="Salamov A."/>
            <person name="Henrissat B."/>
            <person name="Wiebenga A."/>
            <person name="De vries R.P."/>
            <person name="Grigoriev I.V."/>
            <person name="Mortensen U.H."/>
            <person name="Andersen M.R."/>
            <person name="Baker S.E."/>
        </authorList>
    </citation>
    <scope>NUCLEOTIDE SEQUENCE [LARGE SCALE GENOMIC DNA]</scope>
    <source>
        <strain evidence="3 4">CBS 121593</strain>
    </source>
</reference>
<dbReference type="GeneID" id="37223864"/>
<accession>A0A395H6W1</accession>
<dbReference type="GO" id="GO:0009116">
    <property type="term" value="P:nucleoside metabolic process"/>
    <property type="evidence" value="ECO:0007669"/>
    <property type="project" value="InterPro"/>
</dbReference>
<dbReference type="PANTHER" id="PTHR46082">
    <property type="entry name" value="ATP/GTP-BINDING PROTEIN-RELATED"/>
    <property type="match status" value="1"/>
</dbReference>
<feature type="region of interest" description="Disordered" evidence="1">
    <location>
        <begin position="1"/>
        <end position="37"/>
    </location>
</feature>
<evidence type="ECO:0000256" key="1">
    <source>
        <dbReference type="SAM" id="MobiDB-lite"/>
    </source>
</evidence>
<evidence type="ECO:0000259" key="2">
    <source>
        <dbReference type="Pfam" id="PF01048"/>
    </source>
</evidence>
<feature type="region of interest" description="Disordered" evidence="1">
    <location>
        <begin position="548"/>
        <end position="567"/>
    </location>
</feature>
<dbReference type="GO" id="GO:0003824">
    <property type="term" value="F:catalytic activity"/>
    <property type="evidence" value="ECO:0007669"/>
    <property type="project" value="InterPro"/>
</dbReference>
<dbReference type="SUPFAM" id="SSF53167">
    <property type="entry name" value="Purine and uridine phosphorylases"/>
    <property type="match status" value="1"/>
</dbReference>
<dbReference type="AlphaFoldDB" id="A0A395H6W1"/>
<dbReference type="InterPro" id="IPR000845">
    <property type="entry name" value="Nucleoside_phosphorylase_d"/>
</dbReference>
<dbReference type="Pfam" id="PF01048">
    <property type="entry name" value="PNP_UDP_1"/>
    <property type="match status" value="1"/>
</dbReference>
<dbReference type="Gene3D" id="3.40.50.1580">
    <property type="entry name" value="Nucleoside phosphorylase domain"/>
    <property type="match status" value="1"/>
</dbReference>
<dbReference type="PANTHER" id="PTHR46082:SF11">
    <property type="entry name" value="AAA+ ATPASE DOMAIN-CONTAINING PROTEIN-RELATED"/>
    <property type="match status" value="1"/>
</dbReference>
<dbReference type="RefSeq" id="XP_025577616.1">
    <property type="nucleotide sequence ID" value="XM_025718999.1"/>
</dbReference>
<dbReference type="InterPro" id="IPR035994">
    <property type="entry name" value="Nucleoside_phosphorylase_sf"/>
</dbReference>
<gene>
    <name evidence="3" type="ORF">BO80DRAFT_423220</name>
</gene>
<feature type="compositionally biased region" description="Basic and acidic residues" evidence="1">
    <location>
        <begin position="549"/>
        <end position="560"/>
    </location>
</feature>
<dbReference type="Proteomes" id="UP000249402">
    <property type="component" value="Unassembled WGS sequence"/>
</dbReference>
<organism evidence="3 4">
    <name type="scientific">Aspergillus ibericus CBS 121593</name>
    <dbReference type="NCBI Taxonomy" id="1448316"/>
    <lineage>
        <taxon>Eukaryota</taxon>
        <taxon>Fungi</taxon>
        <taxon>Dikarya</taxon>
        <taxon>Ascomycota</taxon>
        <taxon>Pezizomycotina</taxon>
        <taxon>Eurotiomycetes</taxon>
        <taxon>Eurotiomycetidae</taxon>
        <taxon>Eurotiales</taxon>
        <taxon>Aspergillaceae</taxon>
        <taxon>Aspergillus</taxon>
        <taxon>Aspergillus subgen. Circumdati</taxon>
    </lineage>
</organism>
<dbReference type="OrthoDB" id="1577640at2759"/>
<evidence type="ECO:0000313" key="3">
    <source>
        <dbReference type="EMBL" id="RAL03289.1"/>
    </source>
</evidence>